<dbReference type="EMBL" id="JABELV010000342">
    <property type="protein sequence ID" value="KAG7527298.1"/>
    <property type="molecule type" value="Genomic_DNA"/>
</dbReference>
<dbReference type="SMART" id="SM00343">
    <property type="entry name" value="ZnF_C2HC"/>
    <property type="match status" value="1"/>
</dbReference>
<keyword evidence="5" id="KW-1185">Reference proteome</keyword>
<feature type="domain" description="CCHC-type" evidence="3">
    <location>
        <begin position="260"/>
        <end position="274"/>
    </location>
</feature>
<protein>
    <recommendedName>
        <fullName evidence="3">CCHC-type domain-containing protein</fullName>
    </recommendedName>
</protein>
<gene>
    <name evidence="4" type="ORF">FFLO_07073</name>
</gene>
<reference evidence="4" key="1">
    <citation type="submission" date="2020-04" db="EMBL/GenBank/DDBJ databases">
        <title>Analysis of mating type loci in Filobasidium floriforme.</title>
        <authorList>
            <person name="Nowrousian M."/>
        </authorList>
    </citation>
    <scope>NUCLEOTIDE SEQUENCE</scope>
    <source>
        <strain evidence="4">CBS 6242</strain>
    </source>
</reference>
<dbReference type="PROSITE" id="PS50158">
    <property type="entry name" value="ZF_CCHC"/>
    <property type="match status" value="1"/>
</dbReference>
<evidence type="ECO:0000313" key="5">
    <source>
        <dbReference type="Proteomes" id="UP000812966"/>
    </source>
</evidence>
<name>A0A8K0JF11_9TREE</name>
<dbReference type="Proteomes" id="UP000812966">
    <property type="component" value="Unassembled WGS sequence"/>
</dbReference>
<keyword evidence="1" id="KW-0863">Zinc-finger</keyword>
<proteinExistence type="predicted"/>
<keyword evidence="1" id="KW-0862">Zinc</keyword>
<feature type="region of interest" description="Disordered" evidence="2">
    <location>
        <begin position="187"/>
        <end position="206"/>
    </location>
</feature>
<accession>A0A8K0JF11</accession>
<evidence type="ECO:0000313" key="4">
    <source>
        <dbReference type="EMBL" id="KAG7527298.1"/>
    </source>
</evidence>
<dbReference type="InterPro" id="IPR001878">
    <property type="entry name" value="Znf_CCHC"/>
</dbReference>
<feature type="region of interest" description="Disordered" evidence="2">
    <location>
        <begin position="284"/>
        <end position="314"/>
    </location>
</feature>
<evidence type="ECO:0000259" key="3">
    <source>
        <dbReference type="PROSITE" id="PS50158"/>
    </source>
</evidence>
<dbReference type="GO" id="GO:0008270">
    <property type="term" value="F:zinc ion binding"/>
    <property type="evidence" value="ECO:0007669"/>
    <property type="project" value="UniProtKB-KW"/>
</dbReference>
<evidence type="ECO:0000256" key="1">
    <source>
        <dbReference type="PROSITE-ProRule" id="PRU00047"/>
    </source>
</evidence>
<keyword evidence="1" id="KW-0479">Metal-binding</keyword>
<sequence length="357" mass="39500">MLIYDWDENAKKQAKAFKLNLVEGSVAQRWFNTDVPEAAKSDWNLLLPLLREKFDNAIEDRRSAFQYLSTAKLEDSDIGCGNGKGGLKHVDWARAMSSASQKVGDDADGNNAFLVVNNIGQATRNLLTAMGATSTVGSICYKIETLTPSDIETIKGSVKRDQENKDMKTKLAHLERQFRPELRGGSFREQRENGWSSAFSKDEPAEQENQVVFPSNAGGIQAYKQAVQAFYSKWGDNAYANANRPFPLTPGTDPAGSNECYNCGKADHLRSNCRASYTIPENEQRYRGSVNKAKREQQGRSALSSLGGAGNKPLRMIGHEEDPRFSHLARMNHAYLPLSPPDSEYADLPGNGDGPHY</sequence>
<dbReference type="AlphaFoldDB" id="A0A8K0JF11"/>
<organism evidence="4 5">
    <name type="scientific">Filobasidium floriforme</name>
    <dbReference type="NCBI Taxonomy" id="5210"/>
    <lineage>
        <taxon>Eukaryota</taxon>
        <taxon>Fungi</taxon>
        <taxon>Dikarya</taxon>
        <taxon>Basidiomycota</taxon>
        <taxon>Agaricomycotina</taxon>
        <taxon>Tremellomycetes</taxon>
        <taxon>Filobasidiales</taxon>
        <taxon>Filobasidiaceae</taxon>
        <taxon>Filobasidium</taxon>
    </lineage>
</organism>
<evidence type="ECO:0000256" key="2">
    <source>
        <dbReference type="SAM" id="MobiDB-lite"/>
    </source>
</evidence>
<dbReference type="GO" id="GO:0003676">
    <property type="term" value="F:nucleic acid binding"/>
    <property type="evidence" value="ECO:0007669"/>
    <property type="project" value="InterPro"/>
</dbReference>
<feature type="region of interest" description="Disordered" evidence="2">
    <location>
        <begin position="338"/>
        <end position="357"/>
    </location>
</feature>
<comment type="caution">
    <text evidence="4">The sequence shown here is derived from an EMBL/GenBank/DDBJ whole genome shotgun (WGS) entry which is preliminary data.</text>
</comment>